<organism evidence="3 4">
    <name type="scientific">Steinernema carpocapsae</name>
    <name type="common">Entomopathogenic nematode</name>
    <dbReference type="NCBI Taxonomy" id="34508"/>
    <lineage>
        <taxon>Eukaryota</taxon>
        <taxon>Metazoa</taxon>
        <taxon>Ecdysozoa</taxon>
        <taxon>Nematoda</taxon>
        <taxon>Chromadorea</taxon>
        <taxon>Rhabditida</taxon>
        <taxon>Tylenchina</taxon>
        <taxon>Panagrolaimomorpha</taxon>
        <taxon>Strongyloidoidea</taxon>
        <taxon>Steinernematidae</taxon>
        <taxon>Steinernema</taxon>
    </lineage>
</organism>
<name>A0A4U5PDM2_STECR</name>
<proteinExistence type="predicted"/>
<comment type="caution">
    <text evidence="3">The sequence shown here is derived from an EMBL/GenBank/DDBJ whole genome shotgun (WGS) entry which is preliminary data.</text>
</comment>
<gene>
    <name evidence="3" type="ORF">L596_008646</name>
</gene>
<dbReference type="Proteomes" id="UP000298663">
    <property type="component" value="Unassembled WGS sequence"/>
</dbReference>
<protein>
    <submittedName>
        <fullName evidence="3">Uncharacterized protein</fullName>
    </submittedName>
</protein>
<accession>A0A4U5PDM2</accession>
<evidence type="ECO:0000313" key="4">
    <source>
        <dbReference type="Proteomes" id="UP000298663"/>
    </source>
</evidence>
<evidence type="ECO:0000256" key="2">
    <source>
        <dbReference type="SAM" id="SignalP"/>
    </source>
</evidence>
<evidence type="ECO:0000313" key="3">
    <source>
        <dbReference type="EMBL" id="TKR94353.1"/>
    </source>
</evidence>
<feature type="region of interest" description="Disordered" evidence="1">
    <location>
        <begin position="186"/>
        <end position="248"/>
    </location>
</feature>
<keyword evidence="2" id="KW-0732">Signal</keyword>
<keyword evidence="4" id="KW-1185">Reference proteome</keyword>
<feature type="compositionally biased region" description="Polar residues" evidence="1">
    <location>
        <begin position="28"/>
        <end position="38"/>
    </location>
</feature>
<reference evidence="3 4" key="2">
    <citation type="journal article" date="2019" name="G3 (Bethesda)">
        <title>Hybrid Assembly of the Genome of the Entomopathogenic Nematode Steinernema carpocapsae Identifies the X-Chromosome.</title>
        <authorList>
            <person name="Serra L."/>
            <person name="Macchietto M."/>
            <person name="Macias-Munoz A."/>
            <person name="McGill C.J."/>
            <person name="Rodriguez I.M."/>
            <person name="Rodriguez B."/>
            <person name="Murad R."/>
            <person name="Mortazavi A."/>
        </authorList>
    </citation>
    <scope>NUCLEOTIDE SEQUENCE [LARGE SCALE GENOMIC DNA]</scope>
    <source>
        <strain evidence="3 4">ALL</strain>
    </source>
</reference>
<sequence length="248" mass="27576">MFDFFIFATFLLVFIFVPFAVISCSKPKQNPSPQSQSAPEDFAQPSMTDVDLYNAPLDNPAVSRSYRSVKPRQVSKNESCPSDPSPMNASVDSFSMTKSGKGSDSQRTKKNRFQVSEVFGGFYKPLLARHPEKVNLVPAPARDREEDKKRAKFAFLRQLFKLDGDKKRKEAERKEKEEEIARIAAEMKTLDDEPVGVEPKTGMMPSSDETQTQSTAQINTAQAAPTTTVVSAISASNREPRTKPMGGR</sequence>
<feature type="region of interest" description="Disordered" evidence="1">
    <location>
        <begin position="28"/>
        <end position="111"/>
    </location>
</feature>
<feature type="compositionally biased region" description="Polar residues" evidence="1">
    <location>
        <begin position="74"/>
        <end position="105"/>
    </location>
</feature>
<dbReference type="AlphaFoldDB" id="A0A4U5PDM2"/>
<evidence type="ECO:0000256" key="1">
    <source>
        <dbReference type="SAM" id="MobiDB-lite"/>
    </source>
</evidence>
<feature type="signal peptide" evidence="2">
    <location>
        <begin position="1"/>
        <end position="24"/>
    </location>
</feature>
<reference evidence="3 4" key="1">
    <citation type="journal article" date="2015" name="Genome Biol.">
        <title>Comparative genomics of Steinernema reveals deeply conserved gene regulatory networks.</title>
        <authorList>
            <person name="Dillman A.R."/>
            <person name="Macchietto M."/>
            <person name="Porter C.F."/>
            <person name="Rogers A."/>
            <person name="Williams B."/>
            <person name="Antoshechkin I."/>
            <person name="Lee M.M."/>
            <person name="Goodwin Z."/>
            <person name="Lu X."/>
            <person name="Lewis E.E."/>
            <person name="Goodrich-Blair H."/>
            <person name="Stock S.P."/>
            <person name="Adams B.J."/>
            <person name="Sternberg P.W."/>
            <person name="Mortazavi A."/>
        </authorList>
    </citation>
    <scope>NUCLEOTIDE SEQUENCE [LARGE SCALE GENOMIC DNA]</scope>
    <source>
        <strain evidence="3 4">ALL</strain>
    </source>
</reference>
<feature type="chain" id="PRO_5020480968" evidence="2">
    <location>
        <begin position="25"/>
        <end position="248"/>
    </location>
</feature>
<dbReference type="EMBL" id="AZBU02000002">
    <property type="protein sequence ID" value="TKR94353.1"/>
    <property type="molecule type" value="Genomic_DNA"/>
</dbReference>
<feature type="compositionally biased region" description="Polar residues" evidence="1">
    <location>
        <begin position="207"/>
        <end position="237"/>
    </location>
</feature>